<proteinExistence type="predicted"/>
<keyword evidence="1" id="KW-0175">Coiled coil</keyword>
<dbReference type="OrthoDB" id="13416at2"/>
<protein>
    <submittedName>
        <fullName evidence="2">Uncharacterized protein</fullName>
    </submittedName>
</protein>
<accession>A0A497XSX1</accession>
<dbReference type="AlphaFoldDB" id="A0A497XSX1"/>
<dbReference type="Proteomes" id="UP000267841">
    <property type="component" value="Unassembled WGS sequence"/>
</dbReference>
<name>A0A497XSX1_9AQUI</name>
<evidence type="ECO:0000313" key="2">
    <source>
        <dbReference type="EMBL" id="RLJ71361.1"/>
    </source>
</evidence>
<gene>
    <name evidence="2" type="ORF">BCF55_1661</name>
</gene>
<evidence type="ECO:0000256" key="1">
    <source>
        <dbReference type="SAM" id="Coils"/>
    </source>
</evidence>
<dbReference type="EMBL" id="RCCJ01000001">
    <property type="protein sequence ID" value="RLJ71361.1"/>
    <property type="molecule type" value="Genomic_DNA"/>
</dbReference>
<dbReference type="RefSeq" id="WP_121012658.1">
    <property type="nucleotide sequence ID" value="NZ_RCCJ01000001.1"/>
</dbReference>
<evidence type="ECO:0000313" key="3">
    <source>
        <dbReference type="Proteomes" id="UP000267841"/>
    </source>
</evidence>
<reference evidence="2 3" key="1">
    <citation type="submission" date="2018-10" db="EMBL/GenBank/DDBJ databases">
        <title>Genomic Encyclopedia of Archaeal and Bacterial Type Strains, Phase II (KMG-II): from individual species to whole genera.</title>
        <authorList>
            <person name="Goeker M."/>
        </authorList>
    </citation>
    <scope>NUCLEOTIDE SEQUENCE [LARGE SCALE GENOMIC DNA]</scope>
    <source>
        <strain evidence="2 3">DSM 16510</strain>
    </source>
</reference>
<feature type="coiled-coil region" evidence="1">
    <location>
        <begin position="364"/>
        <end position="391"/>
    </location>
</feature>
<sequence>MKVLIVSFDKTLTEDLKKALSEHEVYVAKNSEEAIKVMPSDIEGVVYDAISGAISEEDINTLYTKKFSNARYVILYDELFPVDEGNIIVPQKLLVPRDSSPKDIADKLLEFPVEEAASEVVEQPFEETAEVPEFEIEPTAYEAEETVEELAESMEEALQEFETGIEEVKEEVVESPPEKPKTETPVVGTGKILIVSFDQTLIDSIKAAFGRTHEVVNVKTVKQAIEEGKDASVVVFDAISGVIAEKGLIELANDENMSQKSYIILVDDLFPINVEGIPLERKVSISRDTDPAKIKELIEEQLETIPTTTAYQEEAQPEEFEEEIPSAEELEARIEESMEAVTEEPEFELQEEEAITEEEPMPALEALAGIIESEEAKVEEEQVEEEEIEEEVTQPVSSVSVSGKDLDRLVESAVIKALSEDRIREAVARALEERMLDIRDMVADVVRREVEKVFEELDIRNLIRQATYQALRERLEELIT</sequence>
<feature type="coiled-coil region" evidence="1">
    <location>
        <begin position="140"/>
        <end position="171"/>
    </location>
</feature>
<keyword evidence="3" id="KW-1185">Reference proteome</keyword>
<organism evidence="2 3">
    <name type="scientific">Hydrogenivirga caldilitoris</name>
    <dbReference type="NCBI Taxonomy" id="246264"/>
    <lineage>
        <taxon>Bacteria</taxon>
        <taxon>Pseudomonadati</taxon>
        <taxon>Aquificota</taxon>
        <taxon>Aquificia</taxon>
        <taxon>Aquificales</taxon>
        <taxon>Aquificaceae</taxon>
        <taxon>Hydrogenivirga</taxon>
    </lineage>
</organism>
<comment type="caution">
    <text evidence="2">The sequence shown here is derived from an EMBL/GenBank/DDBJ whole genome shotgun (WGS) entry which is preliminary data.</text>
</comment>